<sequence length="143" mass="15132">MKRYIALLLCTLYLAATAGTALASLTCRCLGMTAPVEHLCTGDCHHAEADADGLNGCPECSLKACCGCELHSTEIDLYTSSHSDDSEKYIRCVVAVLPPSLAAECPCPAHVPALRRAGLLPPVPLVREMPGRVFGLRAPPAWA</sequence>
<evidence type="ECO:0000313" key="3">
    <source>
        <dbReference type="Proteomes" id="UP000886844"/>
    </source>
</evidence>
<comment type="caution">
    <text evidence="2">The sequence shown here is derived from an EMBL/GenBank/DDBJ whole genome shotgun (WGS) entry which is preliminary data.</text>
</comment>
<organism evidence="2 3">
    <name type="scientific">Candidatus Alistipes intestinigallinarum</name>
    <dbReference type="NCBI Taxonomy" id="2838440"/>
    <lineage>
        <taxon>Bacteria</taxon>
        <taxon>Pseudomonadati</taxon>
        <taxon>Bacteroidota</taxon>
        <taxon>Bacteroidia</taxon>
        <taxon>Bacteroidales</taxon>
        <taxon>Rikenellaceae</taxon>
        <taxon>Alistipes</taxon>
    </lineage>
</organism>
<protein>
    <recommendedName>
        <fullName evidence="4">Secreted protein</fullName>
    </recommendedName>
</protein>
<proteinExistence type="predicted"/>
<feature type="signal peptide" evidence="1">
    <location>
        <begin position="1"/>
        <end position="23"/>
    </location>
</feature>
<evidence type="ECO:0008006" key="4">
    <source>
        <dbReference type="Google" id="ProtNLM"/>
    </source>
</evidence>
<evidence type="ECO:0000313" key="2">
    <source>
        <dbReference type="EMBL" id="HIY68779.1"/>
    </source>
</evidence>
<gene>
    <name evidence="2" type="ORF">H9828_05125</name>
</gene>
<reference evidence="2" key="2">
    <citation type="submission" date="2021-04" db="EMBL/GenBank/DDBJ databases">
        <authorList>
            <person name="Gilroy R."/>
        </authorList>
    </citation>
    <scope>NUCLEOTIDE SEQUENCE</scope>
    <source>
        <strain evidence="2">5134</strain>
    </source>
</reference>
<keyword evidence="1" id="KW-0732">Signal</keyword>
<dbReference type="Proteomes" id="UP000886844">
    <property type="component" value="Unassembled WGS sequence"/>
</dbReference>
<accession>A0A9D2CCB2</accession>
<feature type="chain" id="PRO_5038995259" description="Secreted protein" evidence="1">
    <location>
        <begin position="24"/>
        <end position="143"/>
    </location>
</feature>
<dbReference type="EMBL" id="DXDA01000042">
    <property type="protein sequence ID" value="HIY68779.1"/>
    <property type="molecule type" value="Genomic_DNA"/>
</dbReference>
<reference evidence="2" key="1">
    <citation type="journal article" date="2021" name="PeerJ">
        <title>Extensive microbial diversity within the chicken gut microbiome revealed by metagenomics and culture.</title>
        <authorList>
            <person name="Gilroy R."/>
            <person name="Ravi A."/>
            <person name="Getino M."/>
            <person name="Pursley I."/>
            <person name="Horton D.L."/>
            <person name="Alikhan N.F."/>
            <person name="Baker D."/>
            <person name="Gharbi K."/>
            <person name="Hall N."/>
            <person name="Watson M."/>
            <person name="Adriaenssens E.M."/>
            <person name="Foster-Nyarko E."/>
            <person name="Jarju S."/>
            <person name="Secka A."/>
            <person name="Antonio M."/>
            <person name="Oren A."/>
            <person name="Chaudhuri R.R."/>
            <person name="La Ragione R."/>
            <person name="Hildebrand F."/>
            <person name="Pallen M.J."/>
        </authorList>
    </citation>
    <scope>NUCLEOTIDE SEQUENCE</scope>
    <source>
        <strain evidence="2">5134</strain>
    </source>
</reference>
<name>A0A9D2CCB2_9BACT</name>
<dbReference type="AlphaFoldDB" id="A0A9D2CCB2"/>
<evidence type="ECO:0000256" key="1">
    <source>
        <dbReference type="SAM" id="SignalP"/>
    </source>
</evidence>